<reference evidence="1" key="1">
    <citation type="submission" date="2021-06" db="EMBL/GenBank/DDBJ databases">
        <authorList>
            <person name="Kallberg Y."/>
            <person name="Tangrot J."/>
            <person name="Rosling A."/>
        </authorList>
    </citation>
    <scope>NUCLEOTIDE SEQUENCE</scope>
    <source>
        <strain evidence="1">UK204</strain>
    </source>
</reference>
<proteinExistence type="predicted"/>
<gene>
    <name evidence="1" type="ORF">FCALED_LOCUS16417</name>
</gene>
<feature type="non-terminal residue" evidence="1">
    <location>
        <position position="1"/>
    </location>
</feature>
<name>A0A9N9NPY2_9GLOM</name>
<protein>
    <submittedName>
        <fullName evidence="1">12309_t:CDS:1</fullName>
    </submittedName>
</protein>
<comment type="caution">
    <text evidence="1">The sequence shown here is derived from an EMBL/GenBank/DDBJ whole genome shotgun (WGS) entry which is preliminary data.</text>
</comment>
<keyword evidence="2" id="KW-1185">Reference proteome</keyword>
<evidence type="ECO:0000313" key="2">
    <source>
        <dbReference type="Proteomes" id="UP000789570"/>
    </source>
</evidence>
<accession>A0A9N9NPY2</accession>
<evidence type="ECO:0000313" key="1">
    <source>
        <dbReference type="EMBL" id="CAG8752986.1"/>
    </source>
</evidence>
<sequence length="43" mass="4875">VAEENAQNELEFEAISLGSNNLKAKIYEIRVRHSATNTEMIIK</sequence>
<organism evidence="1 2">
    <name type="scientific">Funneliformis caledonium</name>
    <dbReference type="NCBI Taxonomy" id="1117310"/>
    <lineage>
        <taxon>Eukaryota</taxon>
        <taxon>Fungi</taxon>
        <taxon>Fungi incertae sedis</taxon>
        <taxon>Mucoromycota</taxon>
        <taxon>Glomeromycotina</taxon>
        <taxon>Glomeromycetes</taxon>
        <taxon>Glomerales</taxon>
        <taxon>Glomeraceae</taxon>
        <taxon>Funneliformis</taxon>
    </lineage>
</organism>
<feature type="non-terminal residue" evidence="1">
    <location>
        <position position="43"/>
    </location>
</feature>
<dbReference type="Proteomes" id="UP000789570">
    <property type="component" value="Unassembled WGS sequence"/>
</dbReference>
<dbReference type="EMBL" id="CAJVPQ010019028">
    <property type="protein sequence ID" value="CAG8752986.1"/>
    <property type="molecule type" value="Genomic_DNA"/>
</dbReference>
<dbReference type="AlphaFoldDB" id="A0A9N9NPY2"/>